<evidence type="ECO:0000313" key="2">
    <source>
        <dbReference type="EMBL" id="TGJ63413.1"/>
    </source>
</evidence>
<dbReference type="InterPro" id="IPR018811">
    <property type="entry name" value="MRX11"/>
</dbReference>
<keyword evidence="1" id="KW-0472">Membrane</keyword>
<evidence type="ECO:0000256" key="1">
    <source>
        <dbReference type="SAM" id="Phobius"/>
    </source>
</evidence>
<dbReference type="GO" id="GO:0005739">
    <property type="term" value="C:mitochondrion"/>
    <property type="evidence" value="ECO:0007669"/>
    <property type="project" value="TreeGrafter"/>
</dbReference>
<evidence type="ECO:0000313" key="3">
    <source>
        <dbReference type="Proteomes" id="UP000297595"/>
    </source>
</evidence>
<protein>
    <submittedName>
        <fullName evidence="2">Uncharacterized protein</fullName>
    </submittedName>
</protein>
<reference evidence="2 3" key="1">
    <citation type="submission" date="2019-03" db="EMBL/GenBank/DDBJ databases">
        <title>Nematode-trapping fungi genome.</title>
        <authorList>
            <person name="Vidal-Diez De Ulzurrun G."/>
        </authorList>
    </citation>
    <scope>NUCLEOTIDE SEQUENCE [LARGE SCALE GENOMIC DNA]</scope>
    <source>
        <strain evidence="2 3">TWF154</strain>
    </source>
</reference>
<dbReference type="EMBL" id="SOZJ01000008">
    <property type="protein sequence ID" value="TGJ63413.1"/>
    <property type="molecule type" value="Genomic_DNA"/>
</dbReference>
<sequence>MFSTLRSLSRLKPQFPILSPFVIKPKPSFRRLSTPPPPPPPPSRADRIISKLPKYLHPYTRPLLSHPASHITSFLILHELTAIIPLFTLFTLFNLTSWNPADLLPAEWIETGYTRFKRYIEKKGLEKWIDGRGVMDLAIAWAVVKALMPIRVLGSVWAAPWFARKVVIPIVGLVRRRR</sequence>
<dbReference type="Proteomes" id="UP000297595">
    <property type="component" value="Unassembled WGS sequence"/>
</dbReference>
<keyword evidence="1" id="KW-0812">Transmembrane</keyword>
<dbReference type="AlphaFoldDB" id="A0A8H2DRL8"/>
<organism evidence="2 3">
    <name type="scientific">Orbilia oligospora</name>
    <name type="common">Nematode-trapping fungus</name>
    <name type="synonym">Arthrobotrys oligospora</name>
    <dbReference type="NCBI Taxonomy" id="2813651"/>
    <lineage>
        <taxon>Eukaryota</taxon>
        <taxon>Fungi</taxon>
        <taxon>Dikarya</taxon>
        <taxon>Ascomycota</taxon>
        <taxon>Pezizomycotina</taxon>
        <taxon>Orbiliomycetes</taxon>
        <taxon>Orbiliales</taxon>
        <taxon>Orbiliaceae</taxon>
        <taxon>Orbilia</taxon>
    </lineage>
</organism>
<comment type="caution">
    <text evidence="2">The sequence shown here is derived from an EMBL/GenBank/DDBJ whole genome shotgun (WGS) entry which is preliminary data.</text>
</comment>
<dbReference type="Pfam" id="PF10306">
    <property type="entry name" value="FLILHELTA"/>
    <property type="match status" value="1"/>
</dbReference>
<feature type="transmembrane region" description="Helical" evidence="1">
    <location>
        <begin position="71"/>
        <end position="93"/>
    </location>
</feature>
<dbReference type="PANTHER" id="PTHR28002">
    <property type="entry name" value="MIOREX COMPLEX COMPONENT 11"/>
    <property type="match status" value="1"/>
</dbReference>
<gene>
    <name evidence="2" type="ORF">EYR41_011341</name>
</gene>
<keyword evidence="1" id="KW-1133">Transmembrane helix</keyword>
<proteinExistence type="predicted"/>
<name>A0A8H2DRL8_ORBOL</name>
<dbReference type="PANTHER" id="PTHR28002:SF1">
    <property type="entry name" value="MIOREX COMPLEX COMPONENT 11"/>
    <property type="match status" value="1"/>
</dbReference>
<accession>A0A8H2DRL8</accession>